<dbReference type="InterPro" id="IPR036397">
    <property type="entry name" value="RNaseH_sf"/>
</dbReference>
<dbReference type="PANTHER" id="PTHR47515:SF1">
    <property type="entry name" value="BLR2054 PROTEIN"/>
    <property type="match status" value="1"/>
</dbReference>
<feature type="domain" description="Integrase catalytic" evidence="1">
    <location>
        <begin position="1"/>
        <end position="93"/>
    </location>
</feature>
<comment type="caution">
    <text evidence="2">The sequence shown here is derived from an EMBL/GenBank/DDBJ whole genome shotgun (WGS) entry which is preliminary data.</text>
</comment>
<dbReference type="PROSITE" id="PS50994">
    <property type="entry name" value="INTEGRASE"/>
    <property type="match status" value="1"/>
</dbReference>
<evidence type="ECO:0000313" key="2">
    <source>
        <dbReference type="EMBL" id="MDQ0443386.1"/>
    </source>
</evidence>
<accession>A0ABU0HM43</accession>
<dbReference type="PANTHER" id="PTHR47515">
    <property type="entry name" value="LOW CALCIUM RESPONSE LOCUS PROTEIN T"/>
    <property type="match status" value="1"/>
</dbReference>
<dbReference type="InterPro" id="IPR012337">
    <property type="entry name" value="RNaseH-like_sf"/>
</dbReference>
<evidence type="ECO:0000313" key="3">
    <source>
        <dbReference type="Proteomes" id="UP001236369"/>
    </source>
</evidence>
<proteinExistence type="predicted"/>
<keyword evidence="3" id="KW-1185">Reference proteome</keyword>
<dbReference type="Pfam" id="PF13683">
    <property type="entry name" value="rve_3"/>
    <property type="match status" value="1"/>
</dbReference>
<dbReference type="Gene3D" id="3.30.420.10">
    <property type="entry name" value="Ribonuclease H-like superfamily/Ribonuclease H"/>
    <property type="match status" value="1"/>
</dbReference>
<gene>
    <name evidence="2" type="ORF">QO016_002889</name>
</gene>
<dbReference type="Proteomes" id="UP001236369">
    <property type="component" value="Unassembled WGS sequence"/>
</dbReference>
<evidence type="ECO:0000259" key="1">
    <source>
        <dbReference type="PROSITE" id="PS50994"/>
    </source>
</evidence>
<name>A0ABU0HM43_9HYPH</name>
<reference evidence="2 3" key="1">
    <citation type="submission" date="2023-07" db="EMBL/GenBank/DDBJ databases">
        <title>Genomic Encyclopedia of Type Strains, Phase IV (KMG-IV): sequencing the most valuable type-strain genomes for metagenomic binning, comparative biology and taxonomic classification.</title>
        <authorList>
            <person name="Goeker M."/>
        </authorList>
    </citation>
    <scope>NUCLEOTIDE SEQUENCE [LARGE SCALE GENOMIC DNA]</scope>
    <source>
        <strain evidence="2 3">DSM 19562</strain>
    </source>
</reference>
<dbReference type="EMBL" id="JAUSVV010000006">
    <property type="protein sequence ID" value="MDQ0443386.1"/>
    <property type="molecule type" value="Genomic_DNA"/>
</dbReference>
<organism evidence="2 3">
    <name type="scientific">Methylobacterium persicinum</name>
    <dbReference type="NCBI Taxonomy" id="374426"/>
    <lineage>
        <taxon>Bacteria</taxon>
        <taxon>Pseudomonadati</taxon>
        <taxon>Pseudomonadota</taxon>
        <taxon>Alphaproteobacteria</taxon>
        <taxon>Hyphomicrobiales</taxon>
        <taxon>Methylobacteriaceae</taxon>
        <taxon>Methylobacterium</taxon>
    </lineage>
</organism>
<dbReference type="SUPFAM" id="SSF53098">
    <property type="entry name" value="Ribonuclease H-like"/>
    <property type="match status" value="1"/>
</dbReference>
<protein>
    <submittedName>
        <fullName evidence="2">Transposase InsO family protein</fullName>
    </submittedName>
</protein>
<dbReference type="InterPro" id="IPR001584">
    <property type="entry name" value="Integrase_cat-core"/>
</dbReference>
<sequence>MDKGPEFAGRMLDQWAYLNGVEIDFSRSGKPTDNAYIEAFNCRLRAECLNASWFLSLADACARIEEWRCHYHEDRPHTALGGLTPRAFADQALTARQLV</sequence>